<evidence type="ECO:0000256" key="1">
    <source>
        <dbReference type="ARBA" id="ARBA00022801"/>
    </source>
</evidence>
<sequence>MKKTALTLALSLCATAAAQGFSLTPPPPAAPAESTRVAAPAGPVIGSLDRGLRIWEGIPYAQPPVGDLRWRAPRPLPAWTAEKSALQAGAACTQYLSVPGQGQGFQRGQEDCLTLNVYAPENAQNLPVMVWIHGGSFNLGASTDYDPRALAREQGVVVVSMNYRLGALGFLATPGLEEDGSVGNYGLLDQQLALKWVRQNVAAFGGDAANVTVFGELAGGMSICQQLLMPGSKGLFDKAIIQSGPCTAPSITANRADALKVGAGTAEALGCKAGDAACLRALPLEKVVRATPPGQGLVPASVPFPPIYADPTLPTAPTAAFGAQGTAQAANVLPVPVLIGSTQDESRLFAAWIGDPKKDLGPFEYLAAALLLNGPDGWKALTYYPASHYPTRTLALAASGTDITFSCPTSDIARSRAEQVPTYAYEFRDRNVPTNQMLRPTVGVPSFGAFHSSEVAGILGTSATLVDYSRFTPKQLELARTMRTYWANFARTGNPNGAGLTEWPRLDAAGMNVLAFAPGAVGVVDDFRSFHKCGIAW</sequence>
<keyword evidence="5" id="KW-1185">Reference proteome</keyword>
<dbReference type="EMBL" id="JBHSWD010000002">
    <property type="protein sequence ID" value="MFC6592721.1"/>
    <property type="molecule type" value="Genomic_DNA"/>
</dbReference>
<dbReference type="Pfam" id="PF00135">
    <property type="entry name" value="COesterase"/>
    <property type="match status" value="1"/>
</dbReference>
<organism evidence="4 5">
    <name type="scientific">Deinococcus lacus</name>
    <dbReference type="NCBI Taxonomy" id="392561"/>
    <lineage>
        <taxon>Bacteria</taxon>
        <taxon>Thermotogati</taxon>
        <taxon>Deinococcota</taxon>
        <taxon>Deinococci</taxon>
        <taxon>Deinococcales</taxon>
        <taxon>Deinococcaceae</taxon>
        <taxon>Deinococcus</taxon>
    </lineage>
</organism>
<dbReference type="PROSITE" id="PS00941">
    <property type="entry name" value="CARBOXYLESTERASE_B_2"/>
    <property type="match status" value="1"/>
</dbReference>
<evidence type="ECO:0000259" key="3">
    <source>
        <dbReference type="Pfam" id="PF00135"/>
    </source>
</evidence>
<dbReference type="PANTHER" id="PTHR43918:SF4">
    <property type="entry name" value="CARBOXYLIC ESTER HYDROLASE"/>
    <property type="match status" value="1"/>
</dbReference>
<feature type="domain" description="Carboxylesterase type B" evidence="3">
    <location>
        <begin position="35"/>
        <end position="517"/>
    </location>
</feature>
<dbReference type="RefSeq" id="WP_380083839.1">
    <property type="nucleotide sequence ID" value="NZ_JBHSWD010000002.1"/>
</dbReference>
<gene>
    <name evidence="4" type="ORF">ACFP81_12430</name>
</gene>
<comment type="caution">
    <text evidence="4">The sequence shown here is derived from an EMBL/GenBank/DDBJ whole genome shotgun (WGS) entry which is preliminary data.</text>
</comment>
<dbReference type="InterPro" id="IPR029058">
    <property type="entry name" value="AB_hydrolase_fold"/>
</dbReference>
<dbReference type="InterPro" id="IPR050654">
    <property type="entry name" value="AChE-related_enzymes"/>
</dbReference>
<evidence type="ECO:0000313" key="4">
    <source>
        <dbReference type="EMBL" id="MFC6592721.1"/>
    </source>
</evidence>
<dbReference type="SUPFAM" id="SSF53474">
    <property type="entry name" value="alpha/beta-Hydrolases"/>
    <property type="match status" value="1"/>
</dbReference>
<name>A0ABW1YEI5_9DEIO</name>
<keyword evidence="2" id="KW-0732">Signal</keyword>
<keyword evidence="1" id="KW-0378">Hydrolase</keyword>
<proteinExistence type="predicted"/>
<dbReference type="InterPro" id="IPR019819">
    <property type="entry name" value="Carboxylesterase_B_CS"/>
</dbReference>
<dbReference type="PANTHER" id="PTHR43918">
    <property type="entry name" value="ACETYLCHOLINESTERASE"/>
    <property type="match status" value="1"/>
</dbReference>
<feature type="signal peptide" evidence="2">
    <location>
        <begin position="1"/>
        <end position="18"/>
    </location>
</feature>
<dbReference type="Gene3D" id="3.40.50.1820">
    <property type="entry name" value="alpha/beta hydrolase"/>
    <property type="match status" value="1"/>
</dbReference>
<reference evidence="5" key="1">
    <citation type="journal article" date="2019" name="Int. J. Syst. Evol. Microbiol.">
        <title>The Global Catalogue of Microorganisms (GCM) 10K type strain sequencing project: providing services to taxonomists for standard genome sequencing and annotation.</title>
        <authorList>
            <consortium name="The Broad Institute Genomics Platform"/>
            <consortium name="The Broad Institute Genome Sequencing Center for Infectious Disease"/>
            <person name="Wu L."/>
            <person name="Ma J."/>
        </authorList>
    </citation>
    <scope>NUCLEOTIDE SEQUENCE [LARGE SCALE GENOMIC DNA]</scope>
    <source>
        <strain evidence="5">CGMCC 1.15772</strain>
    </source>
</reference>
<evidence type="ECO:0000256" key="2">
    <source>
        <dbReference type="SAM" id="SignalP"/>
    </source>
</evidence>
<accession>A0ABW1YEI5</accession>
<protein>
    <submittedName>
        <fullName evidence="4">Carboxylesterase/lipase family protein</fullName>
    </submittedName>
</protein>
<dbReference type="Proteomes" id="UP001596297">
    <property type="component" value="Unassembled WGS sequence"/>
</dbReference>
<feature type="chain" id="PRO_5047029454" evidence="2">
    <location>
        <begin position="19"/>
        <end position="537"/>
    </location>
</feature>
<dbReference type="InterPro" id="IPR002018">
    <property type="entry name" value="CarbesteraseB"/>
</dbReference>
<evidence type="ECO:0000313" key="5">
    <source>
        <dbReference type="Proteomes" id="UP001596297"/>
    </source>
</evidence>